<dbReference type="GO" id="GO:0005524">
    <property type="term" value="F:ATP binding"/>
    <property type="evidence" value="ECO:0007669"/>
    <property type="project" value="UniProtKB-KW"/>
</dbReference>
<evidence type="ECO:0000256" key="3">
    <source>
        <dbReference type="ARBA" id="ARBA00022840"/>
    </source>
</evidence>
<evidence type="ECO:0000313" key="5">
    <source>
        <dbReference type="EMBL" id="AIM62846.1"/>
    </source>
</evidence>
<dbReference type="KEGG" id="wce:WS08_0593"/>
<feature type="domain" description="ABC transporter" evidence="4">
    <location>
        <begin position="3"/>
        <end position="226"/>
    </location>
</feature>
<dbReference type="InterPro" id="IPR003439">
    <property type="entry name" value="ABC_transporter-like_ATP-bd"/>
</dbReference>
<dbReference type="Pfam" id="PF00005">
    <property type="entry name" value="ABC_tran"/>
    <property type="match status" value="1"/>
</dbReference>
<gene>
    <name evidence="5" type="ORF">WS74_0594</name>
</gene>
<reference evidence="5 6" key="1">
    <citation type="journal article" date="2014" name="Genome Announc.">
        <title>Complete Genome Sequences of Fish Pathogenic Weissella ceti Strains WS74 and WS105.</title>
        <authorList>
            <person name="Figueiredo H.C."/>
            <person name="Leal C.A."/>
            <person name="Dorella F.A."/>
            <person name="Carvalho A.F."/>
            <person name="Soares S.C."/>
            <person name="Pereira F.L."/>
            <person name="Azevedo V.A."/>
        </authorList>
    </citation>
    <scope>NUCLEOTIDE SEQUENCE [LARGE SCALE GENOMIC DNA]</scope>
    <source>
        <strain evidence="5 6">WS74</strain>
    </source>
</reference>
<dbReference type="EMBL" id="CP009223">
    <property type="protein sequence ID" value="AIM62846.1"/>
    <property type="molecule type" value="Genomic_DNA"/>
</dbReference>
<dbReference type="GO" id="GO:0016887">
    <property type="term" value="F:ATP hydrolysis activity"/>
    <property type="evidence" value="ECO:0007669"/>
    <property type="project" value="InterPro"/>
</dbReference>
<accession>A0A075U5Z2</accession>
<evidence type="ECO:0000313" key="6">
    <source>
        <dbReference type="Proteomes" id="UP000029079"/>
    </source>
</evidence>
<keyword evidence="3" id="KW-0067">ATP-binding</keyword>
<dbReference type="InterPro" id="IPR003593">
    <property type="entry name" value="AAA+_ATPase"/>
</dbReference>
<dbReference type="RefSeq" id="WP_009765308.1">
    <property type="nucleotide sequence ID" value="NZ_CP009223.1"/>
</dbReference>
<evidence type="ECO:0000256" key="1">
    <source>
        <dbReference type="ARBA" id="ARBA00022448"/>
    </source>
</evidence>
<evidence type="ECO:0000259" key="4">
    <source>
        <dbReference type="PROSITE" id="PS50893"/>
    </source>
</evidence>
<dbReference type="PROSITE" id="PS50893">
    <property type="entry name" value="ABC_TRANSPORTER_2"/>
    <property type="match status" value="1"/>
</dbReference>
<dbReference type="PANTHER" id="PTHR42939:SF5">
    <property type="entry name" value="ABC-TYPE TRANSPORTER ATP-BINDING PROTEIN ECSA"/>
    <property type="match status" value="1"/>
</dbReference>
<dbReference type="InterPro" id="IPR027417">
    <property type="entry name" value="P-loop_NTPase"/>
</dbReference>
<keyword evidence="2" id="KW-0547">Nucleotide-binding</keyword>
<dbReference type="SUPFAM" id="SSF52540">
    <property type="entry name" value="P-loop containing nucleoside triphosphate hydrolases"/>
    <property type="match status" value="1"/>
</dbReference>
<evidence type="ECO:0000256" key="2">
    <source>
        <dbReference type="ARBA" id="ARBA00022741"/>
    </source>
</evidence>
<protein>
    <submittedName>
        <fullName evidence="5">EcsA_3 protein</fullName>
    </submittedName>
</protein>
<dbReference type="AlphaFoldDB" id="A0A075U5Z2"/>
<reference evidence="6" key="2">
    <citation type="submission" date="2014-08" db="EMBL/GenBank/DDBJ databases">
        <title>Complete genome of Weissella ceti strain WS74 isolated from diseased rainbow trout in Brazil.</title>
        <authorList>
            <person name="Figueiredo H.C.P."/>
            <person name="Leal C.A.G."/>
            <person name="Pereira F.L."/>
            <person name="Soares S.C."/>
            <person name="Dorella F.A."/>
            <person name="Carvalho A.F."/>
            <person name="Azevedo V.A.C."/>
        </authorList>
    </citation>
    <scope>NUCLEOTIDE SEQUENCE [LARGE SCALE GENOMIC DNA]</scope>
    <source>
        <strain evidence="6">WS74</strain>
    </source>
</reference>
<dbReference type="KEGG" id="wct:WS74_0594"/>
<dbReference type="OrthoDB" id="9804819at2"/>
<dbReference type="Proteomes" id="UP000029079">
    <property type="component" value="Chromosome"/>
</dbReference>
<dbReference type="PROSITE" id="PS00211">
    <property type="entry name" value="ABC_TRANSPORTER_1"/>
    <property type="match status" value="1"/>
</dbReference>
<dbReference type="KEGG" id="wci:WS105_0591"/>
<dbReference type="CDD" id="cd03230">
    <property type="entry name" value="ABC_DR_subfamily_A"/>
    <property type="match status" value="1"/>
</dbReference>
<dbReference type="PATRIC" id="fig|759620.7.peg.574"/>
<dbReference type="SMART" id="SM00382">
    <property type="entry name" value="AAA"/>
    <property type="match status" value="1"/>
</dbReference>
<dbReference type="InterPro" id="IPR051782">
    <property type="entry name" value="ABC_Transporter_VariousFunc"/>
</dbReference>
<dbReference type="STRING" id="759620.WS105_0591"/>
<proteinExistence type="predicted"/>
<dbReference type="Gene3D" id="3.40.50.300">
    <property type="entry name" value="P-loop containing nucleotide triphosphate hydrolases"/>
    <property type="match status" value="1"/>
</dbReference>
<sequence length="227" mass="25356">MTLQVEQLSGGYGQQNVLRQVSFNIEAGEVLALIGLNGSGKSTTINHLIGLLAPTSGKIQLNGVNLIDDPIAYKKQIAYIPEQPVIYPELTLQQHIQLMIDTYGLDQTSAWEKANRLLDMFRLMNKEKWYPTHFSKGMRQKLMIVMAFMLDADLYIIDEPFLGLDVVAVDHLLALMAEKKAAGAKILVTTHMVEKLSDLADSFVYLEHGEVAAQGLMNQYVDPREAH</sequence>
<keyword evidence="1" id="KW-0813">Transport</keyword>
<keyword evidence="6" id="KW-1185">Reference proteome</keyword>
<dbReference type="PANTHER" id="PTHR42939">
    <property type="entry name" value="ABC TRANSPORTER ATP-BINDING PROTEIN ALBC-RELATED"/>
    <property type="match status" value="1"/>
</dbReference>
<name>A0A075U5Z2_9LACO</name>
<dbReference type="InterPro" id="IPR017871">
    <property type="entry name" value="ABC_transporter-like_CS"/>
</dbReference>
<organism evidence="5 6">
    <name type="scientific">Weissella ceti</name>
    <dbReference type="NCBI Taxonomy" id="759620"/>
    <lineage>
        <taxon>Bacteria</taxon>
        <taxon>Bacillati</taxon>
        <taxon>Bacillota</taxon>
        <taxon>Bacilli</taxon>
        <taxon>Lactobacillales</taxon>
        <taxon>Lactobacillaceae</taxon>
        <taxon>Weissella</taxon>
    </lineage>
</organism>